<feature type="binding site" evidence="5">
    <location>
        <position position="210"/>
    </location>
    <ligand>
        <name>3-dehydroquinate</name>
        <dbReference type="ChEBI" id="CHEBI:32364"/>
    </ligand>
</feature>
<evidence type="ECO:0000313" key="7">
    <source>
        <dbReference type="Proteomes" id="UP001370590"/>
    </source>
</evidence>
<feature type="active site" description="Schiff-base intermediate with substrate" evidence="5">
    <location>
        <position position="168"/>
    </location>
</feature>
<feature type="binding site" evidence="5">
    <location>
        <position position="235"/>
    </location>
    <ligand>
        <name>3-dehydroquinate</name>
        <dbReference type="ChEBI" id="CHEBI:32364"/>
    </ligand>
</feature>
<evidence type="ECO:0000256" key="3">
    <source>
        <dbReference type="ARBA" id="ARBA00023239"/>
    </source>
</evidence>
<comment type="subunit">
    <text evidence="5">Homodimer.</text>
</comment>
<evidence type="ECO:0000313" key="6">
    <source>
        <dbReference type="EMBL" id="MEJ6401117.1"/>
    </source>
</evidence>
<name>A0ABU8SMJ3_9LACO</name>
<comment type="caution">
    <text evidence="6">The sequence shown here is derived from an EMBL/GenBank/DDBJ whole genome shotgun (WGS) entry which is preliminary data.</text>
</comment>
<dbReference type="Pfam" id="PF01487">
    <property type="entry name" value="DHquinase_I"/>
    <property type="match status" value="1"/>
</dbReference>
<proteinExistence type="inferred from homology"/>
<dbReference type="InterPro" id="IPR001381">
    <property type="entry name" value="DHquinase_I"/>
</dbReference>
<keyword evidence="3 5" id="KW-0456">Lyase</keyword>
<dbReference type="EMBL" id="JAWMWH010000003">
    <property type="protein sequence ID" value="MEJ6401117.1"/>
    <property type="molecule type" value="Genomic_DNA"/>
</dbReference>
<accession>A0ABU8SMJ3</accession>
<comment type="function">
    <text evidence="5">Involved in the third step of the chorismate pathway, which leads to the biosynthesis of aromatic amino acids. Catalyzes the cis-dehydration of 3-dehydroquinate (DHQ) and introduces the first double bond of the aromatic ring to yield 3-dehydroshikimate.</text>
</comment>
<protein>
    <recommendedName>
        <fullName evidence="5">3-dehydroquinate dehydratase</fullName>
        <shortName evidence="5">3-dehydroquinase</shortName>
        <ecNumber evidence="5">4.2.1.10</ecNumber>
    </recommendedName>
    <alternativeName>
        <fullName evidence="5">Type I DHQase</fullName>
    </alternativeName>
    <alternativeName>
        <fullName evidence="5">Type I dehydroquinase</fullName>
        <shortName evidence="5">DHQ1</shortName>
    </alternativeName>
</protein>
<comment type="similarity">
    <text evidence="5">Belongs to the type-I 3-dehydroquinase family.</text>
</comment>
<sequence>MKTIKVHDLTLNDQVAKIAVPITGGTTAEIKEQASQINSMAPDLVEWRIDFLVELQSANLAFDLKIIRDQLPMTPIIATIRTSHEGGHFDQDDQTYLQLIQTLVSLPIDLIDIEVDRPRSIVTTAISAAHSTGIEVIGSYHQFQNTPDDHTLLAKFNQMQQLGCDIAKVAVMPNDATDTLRLMQISNQANQTLSIPIISMAMGKTGMLTRISTMLTGSIISFASTDQHHQSAPGQLSFAQLRTIMQIIN</sequence>
<evidence type="ECO:0000256" key="5">
    <source>
        <dbReference type="HAMAP-Rule" id="MF_00214"/>
    </source>
</evidence>
<dbReference type="PANTHER" id="PTHR43699">
    <property type="entry name" value="3-DEHYDROQUINATE DEHYDRATASE"/>
    <property type="match status" value="1"/>
</dbReference>
<keyword evidence="5" id="KW-0028">Amino-acid biosynthesis</keyword>
<dbReference type="Gene3D" id="3.20.20.70">
    <property type="entry name" value="Aldolase class I"/>
    <property type="match status" value="1"/>
</dbReference>
<comment type="catalytic activity">
    <reaction evidence="1 5">
        <text>3-dehydroquinate = 3-dehydroshikimate + H2O</text>
        <dbReference type="Rhea" id="RHEA:21096"/>
        <dbReference type="ChEBI" id="CHEBI:15377"/>
        <dbReference type="ChEBI" id="CHEBI:16630"/>
        <dbReference type="ChEBI" id="CHEBI:32364"/>
        <dbReference type="EC" id="4.2.1.10"/>
    </reaction>
</comment>
<dbReference type="NCBIfam" id="TIGR01093">
    <property type="entry name" value="aroD"/>
    <property type="match status" value="1"/>
</dbReference>
<gene>
    <name evidence="5 6" type="primary">aroD</name>
    <name evidence="6" type="ORF">R4146_08175</name>
</gene>
<keyword evidence="7" id="KW-1185">Reference proteome</keyword>
<keyword evidence="4 5" id="KW-0704">Schiff base</keyword>
<dbReference type="GO" id="GO:0003855">
    <property type="term" value="F:3-dehydroquinate dehydratase activity"/>
    <property type="evidence" value="ECO:0007669"/>
    <property type="project" value="UniProtKB-EC"/>
</dbReference>
<feature type="active site" description="Proton donor/acceptor" evidence="5">
    <location>
        <position position="141"/>
    </location>
</feature>
<reference evidence="6 7" key="1">
    <citation type="submission" date="2023-10" db="EMBL/GenBank/DDBJ databases">
        <title>Nicoliella lavandulae sp. nov. isolated from Lavandula angustifolia flowers.</title>
        <authorList>
            <person name="Alcantara C."/>
            <person name="Zuniga M."/>
            <person name="Landete J.M."/>
            <person name="Monedero V."/>
        </authorList>
    </citation>
    <scope>NUCLEOTIDE SEQUENCE [LARGE SCALE GENOMIC DNA]</scope>
    <source>
        <strain evidence="6 7">Es01</strain>
    </source>
</reference>
<evidence type="ECO:0000256" key="1">
    <source>
        <dbReference type="ARBA" id="ARBA00001864"/>
    </source>
</evidence>
<feature type="binding site" evidence="5">
    <location>
        <begin position="46"/>
        <end position="48"/>
    </location>
    <ligand>
        <name>3-dehydroquinate</name>
        <dbReference type="ChEBI" id="CHEBI:32364"/>
    </ligand>
</feature>
<dbReference type="InterPro" id="IPR013785">
    <property type="entry name" value="Aldolase_TIM"/>
</dbReference>
<dbReference type="RefSeq" id="WP_339960963.1">
    <property type="nucleotide sequence ID" value="NZ_JAWMWH010000003.1"/>
</dbReference>
<keyword evidence="2 5" id="KW-0057">Aromatic amino acid biosynthesis</keyword>
<comment type="pathway">
    <text evidence="5">Metabolic intermediate biosynthesis; chorismate biosynthesis; chorismate from D-erythrose 4-phosphate and phosphoenolpyruvate: step 3/7.</text>
</comment>
<feature type="binding site" evidence="5">
    <location>
        <position position="81"/>
    </location>
    <ligand>
        <name>3-dehydroquinate</name>
        <dbReference type="ChEBI" id="CHEBI:32364"/>
    </ligand>
</feature>
<organism evidence="6 7">
    <name type="scientific">Nicoliella lavandulae</name>
    <dbReference type="NCBI Taxonomy" id="3082954"/>
    <lineage>
        <taxon>Bacteria</taxon>
        <taxon>Bacillati</taxon>
        <taxon>Bacillota</taxon>
        <taxon>Bacilli</taxon>
        <taxon>Lactobacillales</taxon>
        <taxon>Lactobacillaceae</taxon>
        <taxon>Nicoliella</taxon>
    </lineage>
</organism>
<feature type="binding site" evidence="5">
    <location>
        <position position="231"/>
    </location>
    <ligand>
        <name>3-dehydroquinate</name>
        <dbReference type="ChEBI" id="CHEBI:32364"/>
    </ligand>
</feature>
<evidence type="ECO:0000256" key="4">
    <source>
        <dbReference type="ARBA" id="ARBA00023270"/>
    </source>
</evidence>
<dbReference type="EC" id="4.2.1.10" evidence="5"/>
<dbReference type="Proteomes" id="UP001370590">
    <property type="component" value="Unassembled WGS sequence"/>
</dbReference>
<dbReference type="SUPFAM" id="SSF51569">
    <property type="entry name" value="Aldolase"/>
    <property type="match status" value="1"/>
</dbReference>
<evidence type="ECO:0000256" key="2">
    <source>
        <dbReference type="ARBA" id="ARBA00023141"/>
    </source>
</evidence>
<comment type="caution">
    <text evidence="5">Lacks conserved residue(s) required for the propagation of feature annotation.</text>
</comment>
<dbReference type="HAMAP" id="MF_00214">
    <property type="entry name" value="AroD"/>
    <property type="match status" value="1"/>
</dbReference>
<dbReference type="CDD" id="cd00502">
    <property type="entry name" value="DHQase_I"/>
    <property type="match status" value="1"/>
</dbReference>
<dbReference type="PANTHER" id="PTHR43699:SF1">
    <property type="entry name" value="3-DEHYDROQUINATE DEHYDRATASE"/>
    <property type="match status" value="1"/>
</dbReference>
<dbReference type="InterPro" id="IPR050146">
    <property type="entry name" value="Type-I_3-dehydroquinase"/>
</dbReference>